<dbReference type="Proteomes" id="UP000712600">
    <property type="component" value="Unassembled WGS sequence"/>
</dbReference>
<sequence>MPLPTHINAPIDLFPKIFADDIAVFTDGSPSLLKGTLDVFQDFSQISGLRINVSKSKVFAAGRGKQTLENAAAAYGLTVSALPTKYIASYIERPSYIERRFFLGCQSRGQWDHGSLVKVIRLQVIVSLLRQAPSPEWAEILAHILRTAHDNLASILLRLAFQVTVYYIWCERNEEDIHNEVDQPTSLQK</sequence>
<evidence type="ECO:0000313" key="1">
    <source>
        <dbReference type="EMBL" id="KAF3537320.1"/>
    </source>
</evidence>
<gene>
    <name evidence="1" type="ORF">F2Q69_00018287</name>
</gene>
<dbReference type="AlphaFoldDB" id="A0A8S9Q7R6"/>
<evidence type="ECO:0000313" key="2">
    <source>
        <dbReference type="Proteomes" id="UP000712600"/>
    </source>
</evidence>
<reference evidence="1" key="1">
    <citation type="submission" date="2019-12" db="EMBL/GenBank/DDBJ databases">
        <title>Genome sequencing and annotation of Brassica cretica.</title>
        <authorList>
            <person name="Studholme D.J."/>
            <person name="Sarris P."/>
        </authorList>
    </citation>
    <scope>NUCLEOTIDE SEQUENCE</scope>
    <source>
        <strain evidence="1">PFS-109/04</strain>
        <tissue evidence="1">Leaf</tissue>
    </source>
</reference>
<protein>
    <recommendedName>
        <fullName evidence="3">Reverse transcriptase domain-containing protein</fullName>
    </recommendedName>
</protein>
<comment type="caution">
    <text evidence="1">The sequence shown here is derived from an EMBL/GenBank/DDBJ whole genome shotgun (WGS) entry which is preliminary data.</text>
</comment>
<name>A0A8S9Q7R6_BRACR</name>
<dbReference type="EMBL" id="QGKX02001290">
    <property type="protein sequence ID" value="KAF3537320.1"/>
    <property type="molecule type" value="Genomic_DNA"/>
</dbReference>
<proteinExistence type="predicted"/>
<accession>A0A8S9Q7R6</accession>
<evidence type="ECO:0008006" key="3">
    <source>
        <dbReference type="Google" id="ProtNLM"/>
    </source>
</evidence>
<organism evidence="1 2">
    <name type="scientific">Brassica cretica</name>
    <name type="common">Mustard</name>
    <dbReference type="NCBI Taxonomy" id="69181"/>
    <lineage>
        <taxon>Eukaryota</taxon>
        <taxon>Viridiplantae</taxon>
        <taxon>Streptophyta</taxon>
        <taxon>Embryophyta</taxon>
        <taxon>Tracheophyta</taxon>
        <taxon>Spermatophyta</taxon>
        <taxon>Magnoliopsida</taxon>
        <taxon>eudicotyledons</taxon>
        <taxon>Gunneridae</taxon>
        <taxon>Pentapetalae</taxon>
        <taxon>rosids</taxon>
        <taxon>malvids</taxon>
        <taxon>Brassicales</taxon>
        <taxon>Brassicaceae</taxon>
        <taxon>Brassiceae</taxon>
        <taxon>Brassica</taxon>
    </lineage>
</organism>